<dbReference type="Proteomes" id="UP000195305">
    <property type="component" value="Unassembled WGS sequence"/>
</dbReference>
<gene>
    <name evidence="2" type="ORF">B5E75_02895</name>
</gene>
<organism evidence="2 3">
    <name type="scientific">Massilimicrobiota timonensis</name>
    <dbReference type="NCBI Taxonomy" id="1776392"/>
    <lineage>
        <taxon>Bacteria</taxon>
        <taxon>Bacillati</taxon>
        <taxon>Bacillota</taxon>
        <taxon>Erysipelotrichia</taxon>
        <taxon>Erysipelotrichales</taxon>
        <taxon>Erysipelotrichaceae</taxon>
        <taxon>Massilimicrobiota</taxon>
    </lineage>
</organism>
<dbReference type="EMBL" id="NFLJ01000006">
    <property type="protein sequence ID" value="OUQ35746.1"/>
    <property type="molecule type" value="Genomic_DNA"/>
</dbReference>
<comment type="caution">
    <text evidence="2">The sequence shown here is derived from an EMBL/GenBank/DDBJ whole genome shotgun (WGS) entry which is preliminary data.</text>
</comment>
<sequence length="155" mass="18334">MFDYESEIITAIRESHETILESIIKDTKEVYQLYYEIRQLLAQGGHILMKVFIGMMTLFIALCIFFIQQHIYPLGILFFILAIIVMGLVIIVRFILSVDASHWIDCLRDDEALVMNRYLKAKHIEIRLKNQTISKYLRHRHQKEVLSLDEDMNES</sequence>
<evidence type="ECO:0000256" key="1">
    <source>
        <dbReference type="SAM" id="Phobius"/>
    </source>
</evidence>
<feature type="transmembrane region" description="Helical" evidence="1">
    <location>
        <begin position="74"/>
        <end position="96"/>
    </location>
</feature>
<evidence type="ECO:0000313" key="2">
    <source>
        <dbReference type="EMBL" id="OUQ35746.1"/>
    </source>
</evidence>
<protein>
    <submittedName>
        <fullName evidence="2">Uncharacterized protein</fullName>
    </submittedName>
</protein>
<name>A0A1Y4T0K6_9FIRM</name>
<dbReference type="AlphaFoldDB" id="A0A1Y4T0K6"/>
<keyword evidence="1" id="KW-1133">Transmembrane helix</keyword>
<accession>A0A1Y4T0K6</accession>
<reference evidence="2 3" key="1">
    <citation type="journal article" date="2018" name="BMC Genomics">
        <title>Whole genome sequencing and function prediction of 133 gut anaerobes isolated from chicken caecum in pure cultures.</title>
        <authorList>
            <person name="Medvecky M."/>
            <person name="Cejkova D."/>
            <person name="Polansky O."/>
            <person name="Karasova D."/>
            <person name="Kubasova T."/>
            <person name="Cizek A."/>
            <person name="Rychlik I."/>
        </authorList>
    </citation>
    <scope>NUCLEOTIDE SEQUENCE [LARGE SCALE GENOMIC DNA]</scope>
    <source>
        <strain evidence="2 3">An13</strain>
    </source>
</reference>
<feature type="transmembrane region" description="Helical" evidence="1">
    <location>
        <begin position="47"/>
        <end position="68"/>
    </location>
</feature>
<evidence type="ECO:0000313" key="3">
    <source>
        <dbReference type="Proteomes" id="UP000195305"/>
    </source>
</evidence>
<proteinExistence type="predicted"/>
<keyword evidence="1" id="KW-0472">Membrane</keyword>
<dbReference type="RefSeq" id="WP_087357294.1">
    <property type="nucleotide sequence ID" value="NZ_NFLJ01000006.1"/>
</dbReference>
<keyword evidence="1" id="KW-0812">Transmembrane</keyword>
<keyword evidence="3" id="KW-1185">Reference proteome</keyword>